<feature type="domain" description="Disease resistance N-terminal" evidence="9">
    <location>
        <begin position="10"/>
        <end position="92"/>
    </location>
</feature>
<dbReference type="Pfam" id="PF23559">
    <property type="entry name" value="WHD_DRP"/>
    <property type="match status" value="1"/>
</dbReference>
<dbReference type="Pfam" id="PF23598">
    <property type="entry name" value="LRR_14"/>
    <property type="match status" value="1"/>
</dbReference>
<feature type="region of interest" description="Disordered" evidence="7">
    <location>
        <begin position="912"/>
        <end position="932"/>
    </location>
</feature>
<dbReference type="SUPFAM" id="SSF52540">
    <property type="entry name" value="P-loop containing nucleoside triphosphate hydrolases"/>
    <property type="match status" value="1"/>
</dbReference>
<evidence type="ECO:0000256" key="1">
    <source>
        <dbReference type="ARBA" id="ARBA00008894"/>
    </source>
</evidence>
<keyword evidence="2" id="KW-0433">Leucine-rich repeat</keyword>
<gene>
    <name evidence="12" type="ORF">CTI12_AA319480</name>
</gene>
<dbReference type="Gene3D" id="3.80.10.10">
    <property type="entry name" value="Ribonuclease Inhibitor"/>
    <property type="match status" value="1"/>
</dbReference>
<proteinExistence type="inferred from homology"/>
<evidence type="ECO:0000256" key="5">
    <source>
        <dbReference type="ARBA" id="ARBA00022821"/>
    </source>
</evidence>
<feature type="compositionally biased region" description="Polar residues" evidence="7">
    <location>
        <begin position="913"/>
        <end position="922"/>
    </location>
</feature>
<dbReference type="InterPro" id="IPR027417">
    <property type="entry name" value="P-loop_NTPase"/>
</dbReference>
<dbReference type="InterPro" id="IPR041118">
    <property type="entry name" value="Rx_N"/>
</dbReference>
<dbReference type="OrthoDB" id="1145870at2759"/>
<comment type="similarity">
    <text evidence="1">Belongs to the disease resistance NB-LRR family.</text>
</comment>
<comment type="caution">
    <text evidence="12">The sequence shown here is derived from an EMBL/GenBank/DDBJ whole genome shotgun (WGS) entry which is preliminary data.</text>
</comment>
<name>A0A2U1N1J8_ARTAN</name>
<dbReference type="InterPro" id="IPR058922">
    <property type="entry name" value="WHD_DRP"/>
</dbReference>
<dbReference type="Pfam" id="PF18052">
    <property type="entry name" value="Rx_N"/>
    <property type="match status" value="1"/>
</dbReference>
<keyword evidence="6" id="KW-0067">ATP-binding</keyword>
<dbReference type="PANTHER" id="PTHR36766">
    <property type="entry name" value="PLANT BROAD-SPECTRUM MILDEW RESISTANCE PROTEIN RPW8"/>
    <property type="match status" value="1"/>
</dbReference>
<accession>A0A2U1N1J8</accession>
<dbReference type="FunFam" id="1.10.8.430:FF:000003">
    <property type="entry name" value="Probable disease resistance protein At5g66910"/>
    <property type="match status" value="1"/>
</dbReference>
<dbReference type="GO" id="GO:0005524">
    <property type="term" value="F:ATP binding"/>
    <property type="evidence" value="ECO:0007669"/>
    <property type="project" value="UniProtKB-KW"/>
</dbReference>
<evidence type="ECO:0000313" key="13">
    <source>
        <dbReference type="Proteomes" id="UP000245207"/>
    </source>
</evidence>
<dbReference type="InterPro" id="IPR055414">
    <property type="entry name" value="LRR_R13L4/SHOC2-like"/>
</dbReference>
<keyword evidence="3" id="KW-0677">Repeat</keyword>
<dbReference type="Pfam" id="PF00931">
    <property type="entry name" value="NB-ARC"/>
    <property type="match status" value="1"/>
</dbReference>
<keyword evidence="13" id="KW-1185">Reference proteome</keyword>
<evidence type="ECO:0000259" key="11">
    <source>
        <dbReference type="Pfam" id="PF23598"/>
    </source>
</evidence>
<keyword evidence="5" id="KW-0611">Plant defense</keyword>
<evidence type="ECO:0000259" key="8">
    <source>
        <dbReference type="Pfam" id="PF00931"/>
    </source>
</evidence>
<evidence type="ECO:0000256" key="6">
    <source>
        <dbReference type="ARBA" id="ARBA00022840"/>
    </source>
</evidence>
<dbReference type="Gene3D" id="1.20.5.4130">
    <property type="match status" value="1"/>
</dbReference>
<evidence type="ECO:0000259" key="10">
    <source>
        <dbReference type="Pfam" id="PF23559"/>
    </source>
</evidence>
<dbReference type="GO" id="GO:0043531">
    <property type="term" value="F:ADP binding"/>
    <property type="evidence" value="ECO:0007669"/>
    <property type="project" value="InterPro"/>
</dbReference>
<sequence length="932" mass="107030">MADPFTSALVSDVVGRLTSAAIQEFGLLWGLENDLLALNNTFRQIQGVLYDAEMRQTNENGVKEWLKTLKSASLEVENVLDEAKTKAMIQRLHGEMGRKYKVRTFFTSRYNPLMVKTRIAHKVKNIRKKLEVTDANRSRFQLTPTNIREDTAGIGSEISNRETSSLVNLSKIYGRDEEKIMFIHKICNQDIGIRHDVDDLRVYAIWGLGGIGKTTLAQYVYNHETVRTNFDLKFWVYVSNEFDVRRIIKSICDSEDPQLDAMQVRLQNKLRGKKFFIVMDDVWIENKDMEKWDELCKALNSGAKGSTVMVTTRKKDTAQLMAKIPELQHNVEELSEEESWSLFKMHAFPGSGEGENVSSELELVGKEIMKKCNGLPLAVKTLGKLMSTKKGVDQWQHVNDNFMSKMQDNDILTALRLSYDELPPHMKMCFAYCCLFSKGEEMRKDLLIELWMANGFIPSQGDVSLYVLGVDIFDCLVGRSFFQDVVKKDIGMGEICKMHDLMHDLAQYEMRHDCAVIEPGKELITPDVVLHLSLSCEDFEFSTQDLKRLRSVRSMLVFNMKYTSNIRQIHNQVYLRVLHLNGIKSSMLPKSICKLTHLRYLKISWSGIKVLPESIIYLQNLQTLILERCSQLRELPKGLRYMRNLQRLDTGYYSPNLQHMPVGIKELTKLRRLSHFFVGKDDGARIDELGNLNLLGWDLVLVKLGNVGGLRDAKSANLKDKTNLKSLKLAWNWDYKGEIFDSEVLEGLEPSSGLQALSIWHYMGTVLSPSWMLKLVNLTSIEFVKLEKCEHLPPLGKLPYLEIITLKNMDSLKCFHDDDNDTSKDRHILYPSLQKLDIYACYNLVSLPSNFPELRFLRISCCDKLSSLPDEIQSFKDLNEITIVYCEILSKRCQKDNGEDWPKISHIPYVDVKQNNSMSTGDENSEKHKHEG</sequence>
<evidence type="ECO:0000256" key="2">
    <source>
        <dbReference type="ARBA" id="ARBA00022614"/>
    </source>
</evidence>
<dbReference type="InterPro" id="IPR002182">
    <property type="entry name" value="NB-ARC"/>
</dbReference>
<feature type="domain" description="Disease resistance protein winged helix" evidence="10">
    <location>
        <begin position="435"/>
        <end position="506"/>
    </location>
</feature>
<dbReference type="AlphaFoldDB" id="A0A2U1N1J8"/>
<dbReference type="PANTHER" id="PTHR36766:SF47">
    <property type="entry name" value="NB-ARC DOMAIN-CONTAINING PROTEIN"/>
    <property type="match status" value="1"/>
</dbReference>
<dbReference type="GO" id="GO:0006952">
    <property type="term" value="P:defense response"/>
    <property type="evidence" value="ECO:0007669"/>
    <property type="project" value="UniProtKB-KW"/>
</dbReference>
<keyword evidence="4" id="KW-0547">Nucleotide-binding</keyword>
<dbReference type="PRINTS" id="PR00364">
    <property type="entry name" value="DISEASERSIST"/>
</dbReference>
<evidence type="ECO:0000256" key="3">
    <source>
        <dbReference type="ARBA" id="ARBA00022737"/>
    </source>
</evidence>
<organism evidence="12 13">
    <name type="scientific">Artemisia annua</name>
    <name type="common">Sweet wormwood</name>
    <dbReference type="NCBI Taxonomy" id="35608"/>
    <lineage>
        <taxon>Eukaryota</taxon>
        <taxon>Viridiplantae</taxon>
        <taxon>Streptophyta</taxon>
        <taxon>Embryophyta</taxon>
        <taxon>Tracheophyta</taxon>
        <taxon>Spermatophyta</taxon>
        <taxon>Magnoliopsida</taxon>
        <taxon>eudicotyledons</taxon>
        <taxon>Gunneridae</taxon>
        <taxon>Pentapetalae</taxon>
        <taxon>asterids</taxon>
        <taxon>campanulids</taxon>
        <taxon>Asterales</taxon>
        <taxon>Asteraceae</taxon>
        <taxon>Asteroideae</taxon>
        <taxon>Anthemideae</taxon>
        <taxon>Artemisiinae</taxon>
        <taxon>Artemisia</taxon>
    </lineage>
</organism>
<dbReference type="FunFam" id="1.10.10.10:FF:000322">
    <property type="entry name" value="Probable disease resistance protein At1g63360"/>
    <property type="match status" value="1"/>
</dbReference>
<dbReference type="Proteomes" id="UP000245207">
    <property type="component" value="Unassembled WGS sequence"/>
</dbReference>
<dbReference type="InterPro" id="IPR032675">
    <property type="entry name" value="LRR_dom_sf"/>
</dbReference>
<feature type="domain" description="NB-ARC" evidence="8">
    <location>
        <begin position="198"/>
        <end position="350"/>
    </location>
</feature>
<dbReference type="Gene3D" id="1.10.8.430">
    <property type="entry name" value="Helical domain of apoptotic protease-activating factors"/>
    <property type="match status" value="1"/>
</dbReference>
<dbReference type="Gene3D" id="3.40.50.300">
    <property type="entry name" value="P-loop containing nucleotide triphosphate hydrolases"/>
    <property type="match status" value="1"/>
</dbReference>
<dbReference type="GO" id="GO:0051707">
    <property type="term" value="P:response to other organism"/>
    <property type="evidence" value="ECO:0007669"/>
    <property type="project" value="UniProtKB-ARBA"/>
</dbReference>
<evidence type="ECO:0000256" key="4">
    <source>
        <dbReference type="ARBA" id="ARBA00022741"/>
    </source>
</evidence>
<reference evidence="12 13" key="1">
    <citation type="journal article" date="2018" name="Mol. Plant">
        <title>The genome of Artemisia annua provides insight into the evolution of Asteraceae family and artemisinin biosynthesis.</title>
        <authorList>
            <person name="Shen Q."/>
            <person name="Zhang L."/>
            <person name="Liao Z."/>
            <person name="Wang S."/>
            <person name="Yan T."/>
            <person name="Shi P."/>
            <person name="Liu M."/>
            <person name="Fu X."/>
            <person name="Pan Q."/>
            <person name="Wang Y."/>
            <person name="Lv Z."/>
            <person name="Lu X."/>
            <person name="Zhang F."/>
            <person name="Jiang W."/>
            <person name="Ma Y."/>
            <person name="Chen M."/>
            <person name="Hao X."/>
            <person name="Li L."/>
            <person name="Tang Y."/>
            <person name="Lv G."/>
            <person name="Zhou Y."/>
            <person name="Sun X."/>
            <person name="Brodelius P.E."/>
            <person name="Rose J.K.C."/>
            <person name="Tang K."/>
        </authorList>
    </citation>
    <scope>NUCLEOTIDE SEQUENCE [LARGE SCALE GENOMIC DNA]</scope>
    <source>
        <strain evidence="13">cv. Huhao1</strain>
        <tissue evidence="12">Leaf</tissue>
    </source>
</reference>
<protein>
    <submittedName>
        <fullName evidence="12">Disease resistance protein</fullName>
    </submittedName>
</protein>
<evidence type="ECO:0000259" key="9">
    <source>
        <dbReference type="Pfam" id="PF18052"/>
    </source>
</evidence>
<dbReference type="SUPFAM" id="SSF52058">
    <property type="entry name" value="L domain-like"/>
    <property type="match status" value="1"/>
</dbReference>
<feature type="domain" description="Disease resistance R13L4/SHOC-2-like LRR" evidence="11">
    <location>
        <begin position="552"/>
        <end position="810"/>
    </location>
</feature>
<evidence type="ECO:0000313" key="12">
    <source>
        <dbReference type="EMBL" id="PWA67390.1"/>
    </source>
</evidence>
<evidence type="ECO:0000256" key="7">
    <source>
        <dbReference type="SAM" id="MobiDB-lite"/>
    </source>
</evidence>
<dbReference type="InterPro" id="IPR042197">
    <property type="entry name" value="Apaf_helical"/>
</dbReference>
<dbReference type="EMBL" id="PKPP01003840">
    <property type="protein sequence ID" value="PWA67390.1"/>
    <property type="molecule type" value="Genomic_DNA"/>
</dbReference>